<dbReference type="EMBL" id="JAHESC010000058">
    <property type="protein sequence ID" value="MBT1690198.1"/>
    <property type="molecule type" value="Genomic_DNA"/>
</dbReference>
<protein>
    <submittedName>
        <fullName evidence="5">Aminotransferase class III-fold pyridoxal phosphate-dependent enzyme</fullName>
    </submittedName>
</protein>
<organism evidence="5 6">
    <name type="scientific">Dawidia soli</name>
    <dbReference type="NCBI Taxonomy" id="2782352"/>
    <lineage>
        <taxon>Bacteria</taxon>
        <taxon>Pseudomonadati</taxon>
        <taxon>Bacteroidota</taxon>
        <taxon>Cytophagia</taxon>
        <taxon>Cytophagales</taxon>
        <taxon>Chryseotaleaceae</taxon>
        <taxon>Dawidia</taxon>
    </lineage>
</organism>
<dbReference type="PANTHER" id="PTHR43713:SF3">
    <property type="entry name" value="GLUTAMATE-1-SEMIALDEHYDE 2,1-AMINOMUTASE 1, CHLOROPLASTIC-RELATED"/>
    <property type="match status" value="1"/>
</dbReference>
<dbReference type="SUPFAM" id="SSF53383">
    <property type="entry name" value="PLP-dependent transferases"/>
    <property type="match status" value="1"/>
</dbReference>
<dbReference type="InterPro" id="IPR015421">
    <property type="entry name" value="PyrdxlP-dep_Trfase_major"/>
</dbReference>
<dbReference type="GO" id="GO:0008483">
    <property type="term" value="F:transaminase activity"/>
    <property type="evidence" value="ECO:0007669"/>
    <property type="project" value="UniProtKB-KW"/>
</dbReference>
<reference evidence="5 6" key="1">
    <citation type="submission" date="2021-05" db="EMBL/GenBank/DDBJ databases">
        <title>A Polyphasic approach of four new species of the genus Ohtaekwangia: Ohtaekwangia histidinii sp. nov., Ohtaekwangia cretensis sp. nov., Ohtaekwangia indiensis sp. nov., Ohtaekwangia reichenbachii sp. nov. from diverse environment.</title>
        <authorList>
            <person name="Octaviana S."/>
        </authorList>
    </citation>
    <scope>NUCLEOTIDE SEQUENCE [LARGE SCALE GENOMIC DNA]</scope>
    <source>
        <strain evidence="5 6">PWU37</strain>
    </source>
</reference>
<keyword evidence="2 3" id="KW-0663">Pyridoxal phosphate</keyword>
<dbReference type="InterPro" id="IPR015422">
    <property type="entry name" value="PyrdxlP-dep_Trfase_small"/>
</dbReference>
<name>A0AAP2DDT8_9BACT</name>
<dbReference type="CDD" id="cd00610">
    <property type="entry name" value="OAT_like"/>
    <property type="match status" value="1"/>
</dbReference>
<dbReference type="GO" id="GO:0030170">
    <property type="term" value="F:pyridoxal phosphate binding"/>
    <property type="evidence" value="ECO:0007669"/>
    <property type="project" value="InterPro"/>
</dbReference>
<keyword evidence="4" id="KW-0175">Coiled coil</keyword>
<dbReference type="RefSeq" id="WP_254093417.1">
    <property type="nucleotide sequence ID" value="NZ_JAHESC010000058.1"/>
</dbReference>
<dbReference type="Pfam" id="PF00202">
    <property type="entry name" value="Aminotran_3"/>
    <property type="match status" value="1"/>
</dbReference>
<dbReference type="Gene3D" id="3.40.640.10">
    <property type="entry name" value="Type I PLP-dependent aspartate aminotransferase-like (Major domain)"/>
    <property type="match status" value="1"/>
</dbReference>
<dbReference type="Gene3D" id="3.90.1150.10">
    <property type="entry name" value="Aspartate Aminotransferase, domain 1"/>
    <property type="match status" value="1"/>
</dbReference>
<dbReference type="AlphaFoldDB" id="A0AAP2DDT8"/>
<gene>
    <name evidence="5" type="ORF">KK078_26775</name>
</gene>
<proteinExistence type="inferred from homology"/>
<comment type="similarity">
    <text evidence="3">Belongs to the class-III pyridoxal-phosphate-dependent aminotransferase family.</text>
</comment>
<dbReference type="Proteomes" id="UP001319180">
    <property type="component" value="Unassembled WGS sequence"/>
</dbReference>
<keyword evidence="5" id="KW-0032">Aminotransferase</keyword>
<keyword evidence="6" id="KW-1185">Reference proteome</keyword>
<sequence>MSTRYKKSEEYLERALKTVPLGSQTFSKSKTQLPLNVSPFFASRGEGAYMYDVDNNRYVDFVNSLCSLTLGYNDPDVTKAVSEQLQKGTIFSVAHELEFLVAEEICKMVPCAEMVRFGKNGSDATGGAIRLARAYTKRDHVLVCGYHGWQDWYIGTTTRDLGVPESTKVLTHKFAYNDIQSLQAKLEELKGQVAAVILEPVNVFPPENNFLQQVKELTHQHGAVLVFDETITGFRYANGGAQEFFGVVPDLATFGKGLANGYPVSAIAGKAEIMKLMEEIFFSFTFGGETLSLAASLATMKKLQREPVIEKMRKTGEAIISKLNALIQEYKLEHVMSVAGYPVWSFLMIKDTEKYTSWELKTLILQEMFANGVFFIGTHNVSYAHSDADVDHLMATYRICFEKINEALAKGNLAGQLQCTPLKPLFKVR</sequence>
<evidence type="ECO:0000256" key="2">
    <source>
        <dbReference type="ARBA" id="ARBA00022898"/>
    </source>
</evidence>
<dbReference type="PANTHER" id="PTHR43713">
    <property type="entry name" value="GLUTAMATE-1-SEMIALDEHYDE 2,1-AMINOMUTASE"/>
    <property type="match status" value="1"/>
</dbReference>
<evidence type="ECO:0000256" key="1">
    <source>
        <dbReference type="ARBA" id="ARBA00001933"/>
    </source>
</evidence>
<evidence type="ECO:0000256" key="4">
    <source>
        <dbReference type="SAM" id="Coils"/>
    </source>
</evidence>
<dbReference type="InterPro" id="IPR005814">
    <property type="entry name" value="Aminotrans_3"/>
</dbReference>
<dbReference type="InterPro" id="IPR015424">
    <property type="entry name" value="PyrdxlP-dep_Trfase"/>
</dbReference>
<evidence type="ECO:0000313" key="6">
    <source>
        <dbReference type="Proteomes" id="UP001319180"/>
    </source>
</evidence>
<comment type="caution">
    <text evidence="5">The sequence shown here is derived from an EMBL/GenBank/DDBJ whole genome shotgun (WGS) entry which is preliminary data.</text>
</comment>
<evidence type="ECO:0000313" key="5">
    <source>
        <dbReference type="EMBL" id="MBT1690198.1"/>
    </source>
</evidence>
<accession>A0AAP2DDT8</accession>
<evidence type="ECO:0000256" key="3">
    <source>
        <dbReference type="RuleBase" id="RU003560"/>
    </source>
</evidence>
<comment type="cofactor">
    <cofactor evidence="1">
        <name>pyridoxal 5'-phosphate</name>
        <dbReference type="ChEBI" id="CHEBI:597326"/>
    </cofactor>
</comment>
<feature type="coiled-coil region" evidence="4">
    <location>
        <begin position="172"/>
        <end position="199"/>
    </location>
</feature>
<keyword evidence="5" id="KW-0808">Transferase</keyword>